<reference evidence="2 3" key="1">
    <citation type="submission" date="2015-07" db="EMBL/GenBank/DDBJ databases">
        <title>High-quality genome of monoxenous trypanosomatid Leptomonas pyrrhocoris.</title>
        <authorList>
            <person name="Flegontov P."/>
            <person name="Butenko A."/>
            <person name="Firsov S."/>
            <person name="Vlcek C."/>
            <person name="Logacheva M.D."/>
            <person name="Field M."/>
            <person name="Filatov D."/>
            <person name="Flegontova O."/>
            <person name="Gerasimov E."/>
            <person name="Jackson A.P."/>
            <person name="Kelly S."/>
            <person name="Opperdoes F."/>
            <person name="O'Reilly A."/>
            <person name="Votypka J."/>
            <person name="Yurchenko V."/>
            <person name="Lukes J."/>
        </authorList>
    </citation>
    <scope>NUCLEOTIDE SEQUENCE [LARGE SCALE GENOMIC DNA]</scope>
    <source>
        <strain evidence="2">H10</strain>
    </source>
</reference>
<feature type="region of interest" description="Disordered" evidence="1">
    <location>
        <begin position="405"/>
        <end position="455"/>
    </location>
</feature>
<feature type="compositionally biased region" description="Low complexity" evidence="1">
    <location>
        <begin position="244"/>
        <end position="255"/>
    </location>
</feature>
<organism evidence="2 3">
    <name type="scientific">Leptomonas pyrrhocoris</name>
    <name type="common">Firebug parasite</name>
    <dbReference type="NCBI Taxonomy" id="157538"/>
    <lineage>
        <taxon>Eukaryota</taxon>
        <taxon>Discoba</taxon>
        <taxon>Euglenozoa</taxon>
        <taxon>Kinetoplastea</taxon>
        <taxon>Metakinetoplastina</taxon>
        <taxon>Trypanosomatida</taxon>
        <taxon>Trypanosomatidae</taxon>
        <taxon>Leishmaniinae</taxon>
        <taxon>Leptomonas</taxon>
    </lineage>
</organism>
<comment type="caution">
    <text evidence="2">The sequence shown here is derived from an EMBL/GenBank/DDBJ whole genome shotgun (WGS) entry which is preliminary data.</text>
</comment>
<proteinExistence type="predicted"/>
<accession>A0A0M9G2W1</accession>
<dbReference type="GeneID" id="26904707"/>
<feature type="compositionally biased region" description="Low complexity" evidence="1">
    <location>
        <begin position="344"/>
        <end position="353"/>
    </location>
</feature>
<sequence length="728" mass="81206">MFRRRCVGVAVAASLPERNALALSNSRRGVTTRGQFNPIHAFTAQSIAPARQATNKKEFETMITNPGPLRVAYSPDYLDWLYRAYNSKVRYARERKKAEEVFQGMLLTGQPANSDAAAAALPGAPPPGQTLRPPHSIRRLAGEARRAAAQEKLDVLAQDQGLLDLFERQPQFPAIHIDKASRYHVVELFKEMVLDRVWEPEEVWDKALLYRAILNERKSSYPSNYKYILDTAEEVVLVPRSSGESSHAAASSSPSDTDVVGESSSLVPKEEDYLYFLYLVRRYYLDNAVEGHVVLRCHRSPNASELLFSHPPPKDEQEVLKGVFGRTGAASPEKAPAEGEAAAKRAAPGALARPRPPSSYPPIEALWRCEENESLLRVLVFGELNLLVSENPFVRFPNAQAYLTRPSAATPASASSAGAGEDGRSLDQQQQQFRDNRRGNRRGGGGRDGDGGVSLSSIISEKRGHLLAPLARNVAMMIDARANDVRRLQQRHEREDTAGSQKFLRGAQVEENPALYSSYTDWSYFNPRAVRAEDRDALSRQAIAALKTYDQASKDIYRVGYEEAESANAKRVLEGRDNAPSYVPTLPHFVALIKKDPYVSFLTYVALPTEYGASAPAQPTALSNKRQLEKLVVQLGRALHRTALDFHKQPLRRVNRQKVQVAAALLDRFVKDRWRVHCAEQPSTEGVRDMAQRFSAFVPFEGRIWDESGFPSDARVEDYERWMAPPTA</sequence>
<evidence type="ECO:0000313" key="2">
    <source>
        <dbReference type="EMBL" id="KPA81049.1"/>
    </source>
</evidence>
<gene>
    <name evidence="2" type="ORF">ABB37_04416</name>
</gene>
<dbReference type="AlphaFoldDB" id="A0A0M9G2W1"/>
<dbReference type="VEuPathDB" id="TriTrypDB:LpyrH10_07_2230"/>
<dbReference type="OrthoDB" id="271563at2759"/>
<dbReference type="RefSeq" id="XP_015659488.1">
    <property type="nucleotide sequence ID" value="XM_015802087.1"/>
</dbReference>
<feature type="region of interest" description="Disordered" evidence="1">
    <location>
        <begin position="328"/>
        <end position="357"/>
    </location>
</feature>
<evidence type="ECO:0000256" key="1">
    <source>
        <dbReference type="SAM" id="MobiDB-lite"/>
    </source>
</evidence>
<dbReference type="OMA" id="DWSYFNP"/>
<feature type="region of interest" description="Disordered" evidence="1">
    <location>
        <begin position="114"/>
        <end position="134"/>
    </location>
</feature>
<keyword evidence="3" id="KW-1185">Reference proteome</keyword>
<feature type="compositionally biased region" description="Low complexity" evidence="1">
    <location>
        <begin position="406"/>
        <end position="419"/>
    </location>
</feature>
<name>A0A0M9G2W1_LEPPY</name>
<feature type="region of interest" description="Disordered" evidence="1">
    <location>
        <begin position="244"/>
        <end position="264"/>
    </location>
</feature>
<protein>
    <submittedName>
        <fullName evidence="2">Mitochondrial edited mRNA stability factor 1 subunit</fullName>
    </submittedName>
</protein>
<dbReference type="EMBL" id="LGTL01000007">
    <property type="protein sequence ID" value="KPA81049.1"/>
    <property type="molecule type" value="Genomic_DNA"/>
</dbReference>
<evidence type="ECO:0000313" key="3">
    <source>
        <dbReference type="Proteomes" id="UP000037923"/>
    </source>
</evidence>
<dbReference type="Proteomes" id="UP000037923">
    <property type="component" value="Unassembled WGS sequence"/>
</dbReference>